<dbReference type="PANTHER" id="PTHR22726:SF1">
    <property type="entry name" value="METALLOENDOPEPTIDASE OMA1, MITOCHONDRIAL"/>
    <property type="match status" value="1"/>
</dbReference>
<organism evidence="10 11">
    <name type="scientific">Thermoleptolyngbya sichuanensis A183</name>
    <dbReference type="NCBI Taxonomy" id="2737172"/>
    <lineage>
        <taxon>Bacteria</taxon>
        <taxon>Bacillati</taxon>
        <taxon>Cyanobacteriota</taxon>
        <taxon>Cyanophyceae</taxon>
        <taxon>Oculatellales</taxon>
        <taxon>Oculatellaceae</taxon>
        <taxon>Thermoleptolyngbya</taxon>
        <taxon>Thermoleptolyngbya sichuanensis</taxon>
    </lineage>
</organism>
<feature type="domain" description="Peptidase M48" evidence="9">
    <location>
        <begin position="445"/>
        <end position="611"/>
    </location>
</feature>
<dbReference type="RefSeq" id="WP_172355268.1">
    <property type="nucleotide sequence ID" value="NZ_CP053661.1"/>
</dbReference>
<evidence type="ECO:0000256" key="3">
    <source>
        <dbReference type="ARBA" id="ARBA00022723"/>
    </source>
</evidence>
<evidence type="ECO:0000256" key="2">
    <source>
        <dbReference type="ARBA" id="ARBA00022670"/>
    </source>
</evidence>
<evidence type="ECO:0000259" key="9">
    <source>
        <dbReference type="Pfam" id="PF01435"/>
    </source>
</evidence>
<dbReference type="GO" id="GO:0016020">
    <property type="term" value="C:membrane"/>
    <property type="evidence" value="ECO:0007669"/>
    <property type="project" value="TreeGrafter"/>
</dbReference>
<feature type="chain" id="PRO_5027030940" evidence="8">
    <location>
        <begin position="22"/>
        <end position="656"/>
    </location>
</feature>
<dbReference type="Gene3D" id="1.25.40.10">
    <property type="entry name" value="Tetratricopeptide repeat domain"/>
    <property type="match status" value="1"/>
</dbReference>
<dbReference type="Proteomes" id="UP000505210">
    <property type="component" value="Chromosome"/>
</dbReference>
<evidence type="ECO:0000256" key="1">
    <source>
        <dbReference type="ARBA" id="ARBA00001947"/>
    </source>
</evidence>
<dbReference type="GO" id="GO:0046872">
    <property type="term" value="F:metal ion binding"/>
    <property type="evidence" value="ECO:0007669"/>
    <property type="project" value="UniProtKB-KW"/>
</dbReference>
<evidence type="ECO:0000256" key="4">
    <source>
        <dbReference type="ARBA" id="ARBA00022801"/>
    </source>
</evidence>
<keyword evidence="6 10" id="KW-0482">Metalloprotease</keyword>
<proteinExistence type="predicted"/>
<keyword evidence="11" id="KW-1185">Reference proteome</keyword>
<dbReference type="PANTHER" id="PTHR22726">
    <property type="entry name" value="METALLOENDOPEPTIDASE OMA1"/>
    <property type="match status" value="1"/>
</dbReference>
<dbReference type="InterPro" id="IPR001915">
    <property type="entry name" value="Peptidase_M48"/>
</dbReference>
<dbReference type="KEGG" id="theu:HPC62_09925"/>
<keyword evidence="5" id="KW-0862">Zinc</keyword>
<evidence type="ECO:0000313" key="11">
    <source>
        <dbReference type="Proteomes" id="UP000505210"/>
    </source>
</evidence>
<evidence type="ECO:0000313" key="10">
    <source>
        <dbReference type="EMBL" id="QKD82454.1"/>
    </source>
</evidence>
<dbReference type="GO" id="GO:0004222">
    <property type="term" value="F:metalloendopeptidase activity"/>
    <property type="evidence" value="ECO:0007669"/>
    <property type="project" value="InterPro"/>
</dbReference>
<keyword evidence="8" id="KW-0732">Signal</keyword>
<reference evidence="10 11" key="1">
    <citation type="submission" date="2020-05" db="EMBL/GenBank/DDBJ databases">
        <title>Complete genome sequence of of a novel Thermoleptolyngbya strain isolated from hot springs of Ganzi, Sichuan China.</title>
        <authorList>
            <person name="Tang J."/>
            <person name="Daroch M."/>
            <person name="Li L."/>
            <person name="Waleron K."/>
            <person name="Waleron M."/>
            <person name="Waleron M."/>
        </authorList>
    </citation>
    <scope>NUCLEOTIDE SEQUENCE [LARGE SCALE GENOMIC DNA]</scope>
    <source>
        <strain evidence="10 11">PKUAC-SCTA183</strain>
    </source>
</reference>
<dbReference type="GO" id="GO:0051603">
    <property type="term" value="P:proteolysis involved in protein catabolic process"/>
    <property type="evidence" value="ECO:0007669"/>
    <property type="project" value="TreeGrafter"/>
</dbReference>
<keyword evidence="3" id="KW-0479">Metal-binding</keyword>
<feature type="signal peptide" evidence="8">
    <location>
        <begin position="1"/>
        <end position="21"/>
    </location>
</feature>
<dbReference type="SUPFAM" id="SSF48452">
    <property type="entry name" value="TPR-like"/>
    <property type="match status" value="1"/>
</dbReference>
<evidence type="ECO:0000256" key="6">
    <source>
        <dbReference type="ARBA" id="ARBA00023049"/>
    </source>
</evidence>
<sequence>MSSLLHRLWLCSLLAIPLSLAEALVEGAIAAQPNAPGALGPVASVSVAPVSEVVASDGISAPDWLGSPVTEASADPPSMLPVASADLANASSAWVLEEFGATAEISPIAEVLLGAVDEPAVAGERVDPIEANPGPAPTLNTADEPSAEPHPELDTLTERVEPVVTEPVVTEPVVTEPVAGPVAEPVIAPAIAAPEPSAAPIDPAVALELLREGDALWQMGLRREAEARYRLAKAPFDEVDVVEVPPLVTEPEALPPEGQVYWREAEAGRSQNSRPRMESALRLLTQQYPEFMLGHLRYAEVLAAGDRSNEALAVLERAVGLYPDSAELVQARVGALATNGQLVEAAIAARQFALMYPDDPAAAAFEALAAQHARTFRNRLERDLRAGAIANLLTGALGFALTGNLFGPISSIQTGIALLRGEENVGEAIARRAARQLPLIQDEAVNAYVNNIGQRLAAMTGRSEFEYEFFIIRDRSLNAFALPGGKIFINAGAILKARSEAELAGLIAHELAHTSLSHGFQLAVDANTLGNAFQLIPYGGYAANLLYFNYSRDMERQADAFGTRLLSSAGYAADGLHGLMVTLAKQERQVAPFEWLSTHPDTHERQRNIERQIRQNGYNRYAYEGIDRHAAMRLRVQTELGLTRLRKPTAERRPNR</sequence>
<comment type="cofactor">
    <cofactor evidence="1">
        <name>Zn(2+)</name>
        <dbReference type="ChEBI" id="CHEBI:29105"/>
    </cofactor>
</comment>
<dbReference type="InterPro" id="IPR011990">
    <property type="entry name" value="TPR-like_helical_dom_sf"/>
</dbReference>
<dbReference type="InterPro" id="IPR051156">
    <property type="entry name" value="Mito/Outer_Membr_Metalloprot"/>
</dbReference>
<dbReference type="AlphaFoldDB" id="A0A6M8B649"/>
<evidence type="ECO:0000256" key="8">
    <source>
        <dbReference type="SAM" id="SignalP"/>
    </source>
</evidence>
<gene>
    <name evidence="10" type="ORF">HPC62_09925</name>
</gene>
<keyword evidence="4" id="KW-0378">Hydrolase</keyword>
<dbReference type="Gene3D" id="3.30.2010.10">
    <property type="entry name" value="Metalloproteases ('zincins'), catalytic domain"/>
    <property type="match status" value="1"/>
</dbReference>
<dbReference type="EMBL" id="CP053661">
    <property type="protein sequence ID" value="QKD82454.1"/>
    <property type="molecule type" value="Genomic_DNA"/>
</dbReference>
<dbReference type="Pfam" id="PF01435">
    <property type="entry name" value="Peptidase_M48"/>
    <property type="match status" value="1"/>
</dbReference>
<evidence type="ECO:0000256" key="5">
    <source>
        <dbReference type="ARBA" id="ARBA00022833"/>
    </source>
</evidence>
<evidence type="ECO:0000256" key="7">
    <source>
        <dbReference type="SAM" id="MobiDB-lite"/>
    </source>
</evidence>
<keyword evidence="2 10" id="KW-0645">Protease</keyword>
<accession>A0A6M8B649</accession>
<feature type="region of interest" description="Disordered" evidence="7">
    <location>
        <begin position="126"/>
        <end position="152"/>
    </location>
</feature>
<protein>
    <submittedName>
        <fullName evidence="10">M48 family metalloprotease</fullName>
    </submittedName>
</protein>
<dbReference type="CDD" id="cd07333">
    <property type="entry name" value="M48C_bepA_like"/>
    <property type="match status" value="1"/>
</dbReference>
<name>A0A6M8B649_9CYAN</name>